<name>A0A3M7PTW2_BRAPC</name>
<keyword evidence="2" id="KW-1185">Reference proteome</keyword>
<proteinExistence type="predicted"/>
<dbReference type="Proteomes" id="UP000276133">
    <property type="component" value="Unassembled WGS sequence"/>
</dbReference>
<comment type="caution">
    <text evidence="1">The sequence shown here is derived from an EMBL/GenBank/DDBJ whole genome shotgun (WGS) entry which is preliminary data.</text>
</comment>
<organism evidence="1 2">
    <name type="scientific">Brachionus plicatilis</name>
    <name type="common">Marine rotifer</name>
    <name type="synonym">Brachionus muelleri</name>
    <dbReference type="NCBI Taxonomy" id="10195"/>
    <lineage>
        <taxon>Eukaryota</taxon>
        <taxon>Metazoa</taxon>
        <taxon>Spiralia</taxon>
        <taxon>Gnathifera</taxon>
        <taxon>Rotifera</taxon>
        <taxon>Eurotatoria</taxon>
        <taxon>Monogononta</taxon>
        <taxon>Pseudotrocha</taxon>
        <taxon>Ploima</taxon>
        <taxon>Brachionidae</taxon>
        <taxon>Brachionus</taxon>
    </lineage>
</organism>
<gene>
    <name evidence="1" type="ORF">BpHYR1_047860</name>
</gene>
<evidence type="ECO:0000313" key="2">
    <source>
        <dbReference type="Proteomes" id="UP000276133"/>
    </source>
</evidence>
<reference evidence="1 2" key="1">
    <citation type="journal article" date="2018" name="Sci. Rep.">
        <title>Genomic signatures of local adaptation to the degree of environmental predictability in rotifers.</title>
        <authorList>
            <person name="Franch-Gras L."/>
            <person name="Hahn C."/>
            <person name="Garcia-Roger E.M."/>
            <person name="Carmona M.J."/>
            <person name="Serra M."/>
            <person name="Gomez A."/>
        </authorList>
    </citation>
    <scope>NUCLEOTIDE SEQUENCE [LARGE SCALE GENOMIC DNA]</scope>
    <source>
        <strain evidence="1">HYR1</strain>
    </source>
</reference>
<evidence type="ECO:0000313" key="1">
    <source>
        <dbReference type="EMBL" id="RNA02597.1"/>
    </source>
</evidence>
<protein>
    <submittedName>
        <fullName evidence="1">Uncharacterized protein</fullName>
    </submittedName>
</protein>
<dbReference type="AlphaFoldDB" id="A0A3M7PTW2"/>
<accession>A0A3M7PTW2</accession>
<dbReference type="EMBL" id="REGN01008820">
    <property type="protein sequence ID" value="RNA02597.1"/>
    <property type="molecule type" value="Genomic_DNA"/>
</dbReference>
<sequence length="191" mass="23260">MQCSFTKFDDIKERFFLLFFKFNFIVQTCFCRPLVKNGNFYFMVWGYFDNLDFFICHYKLCVYKVLGTGEKKIRKYYLHSFFYFENFSYICSPMRTYLIYTRFCIRSDCCLIMVTNYERVKQAQFVQEQSKQNKEKYFQLELIKIYKKYVESVERAIAERIEGFTDSDIKNQIEGILTFKKKKQGDITINP</sequence>